<reference evidence="2 3" key="1">
    <citation type="journal article" date="2018" name="Front. Plant Sci.">
        <title>Red Clover (Trifolium pratense) and Zigzag Clover (T. medium) - A Picture of Genomic Similarities and Differences.</title>
        <authorList>
            <person name="Dluhosova J."/>
            <person name="Istvanek J."/>
            <person name="Nedelnik J."/>
            <person name="Repkova J."/>
        </authorList>
    </citation>
    <scope>NUCLEOTIDE SEQUENCE [LARGE SCALE GENOMIC DNA]</scope>
    <source>
        <strain evidence="3">cv. 10/8</strain>
        <tissue evidence="2">Leaf</tissue>
    </source>
</reference>
<name>A0A392Q0U6_9FABA</name>
<feature type="non-terminal residue" evidence="2">
    <location>
        <position position="177"/>
    </location>
</feature>
<evidence type="ECO:0000313" key="3">
    <source>
        <dbReference type="Proteomes" id="UP000265520"/>
    </source>
</evidence>
<protein>
    <recommendedName>
        <fullName evidence="1">Reverse transcriptase/retrotransposon-derived protein RNase H-like domain-containing protein</fullName>
    </recommendedName>
</protein>
<proteinExistence type="predicted"/>
<dbReference type="Gene3D" id="3.30.70.270">
    <property type="match status" value="1"/>
</dbReference>
<sequence length="177" mass="19977">LPLFKLLRKEAALEWTEECEQAFQHLKKALSEPPVLSRPNIEEVLYLYLAVASEAVSAGLIREITEGQKQVEEAKTLLPRSHDRIPNRPTHKVTAWTTDMADRMLKWSLEFSELDIRYESRKTLKAQVLADFVAEMTTPVSLNDGADKWTIFVDGASSPTRAGAGIILENENDILIE</sequence>
<dbReference type="Pfam" id="PF17919">
    <property type="entry name" value="RT_RNaseH_2"/>
    <property type="match status" value="1"/>
</dbReference>
<dbReference type="Proteomes" id="UP000265520">
    <property type="component" value="Unassembled WGS sequence"/>
</dbReference>
<dbReference type="InterPro" id="IPR043128">
    <property type="entry name" value="Rev_trsase/Diguanyl_cyclase"/>
</dbReference>
<dbReference type="InterPro" id="IPR043502">
    <property type="entry name" value="DNA/RNA_pol_sf"/>
</dbReference>
<dbReference type="EMBL" id="LXQA010108259">
    <property type="protein sequence ID" value="MCI18043.1"/>
    <property type="molecule type" value="Genomic_DNA"/>
</dbReference>
<comment type="caution">
    <text evidence="2">The sequence shown here is derived from an EMBL/GenBank/DDBJ whole genome shotgun (WGS) entry which is preliminary data.</text>
</comment>
<dbReference type="AlphaFoldDB" id="A0A392Q0U6"/>
<feature type="non-terminal residue" evidence="2">
    <location>
        <position position="1"/>
    </location>
</feature>
<feature type="domain" description="Reverse transcriptase/retrotransposon-derived protein RNase H-like" evidence="1">
    <location>
        <begin position="15"/>
        <end position="69"/>
    </location>
</feature>
<dbReference type="SUPFAM" id="SSF56672">
    <property type="entry name" value="DNA/RNA polymerases"/>
    <property type="match status" value="1"/>
</dbReference>
<organism evidence="2 3">
    <name type="scientific">Trifolium medium</name>
    <dbReference type="NCBI Taxonomy" id="97028"/>
    <lineage>
        <taxon>Eukaryota</taxon>
        <taxon>Viridiplantae</taxon>
        <taxon>Streptophyta</taxon>
        <taxon>Embryophyta</taxon>
        <taxon>Tracheophyta</taxon>
        <taxon>Spermatophyta</taxon>
        <taxon>Magnoliopsida</taxon>
        <taxon>eudicotyledons</taxon>
        <taxon>Gunneridae</taxon>
        <taxon>Pentapetalae</taxon>
        <taxon>rosids</taxon>
        <taxon>fabids</taxon>
        <taxon>Fabales</taxon>
        <taxon>Fabaceae</taxon>
        <taxon>Papilionoideae</taxon>
        <taxon>50 kb inversion clade</taxon>
        <taxon>NPAAA clade</taxon>
        <taxon>Hologalegina</taxon>
        <taxon>IRL clade</taxon>
        <taxon>Trifolieae</taxon>
        <taxon>Trifolium</taxon>
    </lineage>
</organism>
<dbReference type="InterPro" id="IPR041577">
    <property type="entry name" value="RT_RNaseH_2"/>
</dbReference>
<evidence type="ECO:0000313" key="2">
    <source>
        <dbReference type="EMBL" id="MCI18043.1"/>
    </source>
</evidence>
<dbReference type="PANTHER" id="PTHR48475:SF2">
    <property type="entry name" value="RIBONUCLEASE H"/>
    <property type="match status" value="1"/>
</dbReference>
<evidence type="ECO:0000259" key="1">
    <source>
        <dbReference type="Pfam" id="PF17919"/>
    </source>
</evidence>
<keyword evidence="3" id="KW-1185">Reference proteome</keyword>
<dbReference type="PANTHER" id="PTHR48475">
    <property type="entry name" value="RIBONUCLEASE H"/>
    <property type="match status" value="1"/>
</dbReference>
<accession>A0A392Q0U6</accession>